<reference evidence="2 3" key="1">
    <citation type="submission" date="2019-03" db="EMBL/GenBank/DDBJ databases">
        <title>Genomic Encyclopedia of Type Strains, Phase III (KMG-III): the genomes of soil and plant-associated and newly described type strains.</title>
        <authorList>
            <person name="Whitman W."/>
        </authorList>
    </citation>
    <scope>NUCLEOTIDE SEQUENCE [LARGE SCALE GENOMIC DNA]</scope>
    <source>
        <strain evidence="2 3">CGMCC 1.7002</strain>
    </source>
</reference>
<dbReference type="PROSITE" id="PS51186">
    <property type="entry name" value="GNAT"/>
    <property type="match status" value="1"/>
</dbReference>
<dbReference type="Pfam" id="PF13508">
    <property type="entry name" value="Acetyltransf_7"/>
    <property type="match status" value="1"/>
</dbReference>
<comment type="caution">
    <text evidence="2">The sequence shown here is derived from an EMBL/GenBank/DDBJ whole genome shotgun (WGS) entry which is preliminary data.</text>
</comment>
<evidence type="ECO:0000313" key="2">
    <source>
        <dbReference type="EMBL" id="TDQ61573.1"/>
    </source>
</evidence>
<dbReference type="Proteomes" id="UP000295391">
    <property type="component" value="Unassembled WGS sequence"/>
</dbReference>
<proteinExistence type="predicted"/>
<dbReference type="InterPro" id="IPR052523">
    <property type="entry name" value="Trichothecene_AcTrans"/>
</dbReference>
<dbReference type="InterPro" id="IPR016181">
    <property type="entry name" value="Acyl_CoA_acyltransferase"/>
</dbReference>
<name>A0A4R6VG92_9HYPH</name>
<dbReference type="Gene3D" id="3.40.630.30">
    <property type="match status" value="1"/>
</dbReference>
<protein>
    <submittedName>
        <fullName evidence="2">Acetyltransferase (GNAT) family protein</fullName>
    </submittedName>
</protein>
<dbReference type="InterPro" id="IPR000182">
    <property type="entry name" value="GNAT_dom"/>
</dbReference>
<dbReference type="GO" id="GO:0016747">
    <property type="term" value="F:acyltransferase activity, transferring groups other than amino-acyl groups"/>
    <property type="evidence" value="ECO:0007669"/>
    <property type="project" value="InterPro"/>
</dbReference>
<keyword evidence="3" id="KW-1185">Reference proteome</keyword>
<evidence type="ECO:0000313" key="3">
    <source>
        <dbReference type="Proteomes" id="UP000295391"/>
    </source>
</evidence>
<sequence length="200" mass="23030">MSVEVKIWNGEGRRALAEMFARAFAQDQAMVSLVNAGQHDAVKRLSAWFEITLRAWPQAQVIVATSEGEFVGGNIFSLGNHAPPLRFLLRWFWQQWRVFGLRVPLHMVQHERRRFDIYPHKSALVVEFVAVDERARGQGLARQLFETAYHLLERPATVALETGNAQNVAIYQHMGYQVVAQYEDDQVEYCVMTKLLEKED</sequence>
<dbReference type="AlphaFoldDB" id="A0A4R6VG92"/>
<dbReference type="SUPFAM" id="SSF55729">
    <property type="entry name" value="Acyl-CoA N-acyltransferases (Nat)"/>
    <property type="match status" value="1"/>
</dbReference>
<dbReference type="OrthoDB" id="3389160at2"/>
<gene>
    <name evidence="2" type="ORF">ATL17_2672</name>
</gene>
<keyword evidence="2" id="KW-0808">Transferase</keyword>
<accession>A0A4R6VG92</accession>
<dbReference type="EMBL" id="SNYR01000003">
    <property type="protein sequence ID" value="TDQ61573.1"/>
    <property type="molecule type" value="Genomic_DNA"/>
</dbReference>
<organism evidence="2 3">
    <name type="scientific">Maritalea mobilis</name>
    <dbReference type="NCBI Taxonomy" id="483324"/>
    <lineage>
        <taxon>Bacteria</taxon>
        <taxon>Pseudomonadati</taxon>
        <taxon>Pseudomonadota</taxon>
        <taxon>Alphaproteobacteria</taxon>
        <taxon>Hyphomicrobiales</taxon>
        <taxon>Devosiaceae</taxon>
        <taxon>Maritalea</taxon>
    </lineage>
</organism>
<dbReference type="PANTHER" id="PTHR42791">
    <property type="entry name" value="GNAT FAMILY ACETYLTRANSFERASE"/>
    <property type="match status" value="1"/>
</dbReference>
<dbReference type="RefSeq" id="WP_133573288.1">
    <property type="nucleotide sequence ID" value="NZ_SNYR01000003.1"/>
</dbReference>
<evidence type="ECO:0000259" key="1">
    <source>
        <dbReference type="PROSITE" id="PS51186"/>
    </source>
</evidence>
<dbReference type="PANTHER" id="PTHR42791:SF1">
    <property type="entry name" value="N-ACETYLTRANSFERASE DOMAIN-CONTAINING PROTEIN"/>
    <property type="match status" value="1"/>
</dbReference>
<feature type="domain" description="N-acetyltransferase" evidence="1">
    <location>
        <begin position="3"/>
        <end position="197"/>
    </location>
</feature>